<proteinExistence type="predicted"/>
<dbReference type="EMBL" id="DWZD01000053">
    <property type="protein sequence ID" value="HJA79934.1"/>
    <property type="molecule type" value="Genomic_DNA"/>
</dbReference>
<reference evidence="2" key="1">
    <citation type="journal article" date="2021" name="PeerJ">
        <title>Extensive microbial diversity within the chicken gut microbiome revealed by metagenomics and culture.</title>
        <authorList>
            <person name="Gilroy R."/>
            <person name="Ravi A."/>
            <person name="Getino M."/>
            <person name="Pursley I."/>
            <person name="Horton D.L."/>
            <person name="Alikhan N.F."/>
            <person name="Baker D."/>
            <person name="Gharbi K."/>
            <person name="Hall N."/>
            <person name="Watson M."/>
            <person name="Adriaenssens E.M."/>
            <person name="Foster-Nyarko E."/>
            <person name="Jarju S."/>
            <person name="Secka A."/>
            <person name="Antonio M."/>
            <person name="Oren A."/>
            <person name="Chaudhuri R.R."/>
            <person name="La Ragione R."/>
            <person name="Hildebrand F."/>
            <person name="Pallen M.J."/>
        </authorList>
    </citation>
    <scope>NUCLEOTIDE SEQUENCE</scope>
    <source>
        <strain evidence="2">5032</strain>
    </source>
</reference>
<gene>
    <name evidence="2" type="ORF">H9784_10295</name>
</gene>
<protein>
    <recommendedName>
        <fullName evidence="1">DUF4376 domain-containing protein</fullName>
    </recommendedName>
</protein>
<name>A0A9D2KRU9_9BACT</name>
<organism evidence="2 3">
    <name type="scientific">Candidatus Desulfovibrio intestinavium</name>
    <dbReference type="NCBI Taxonomy" id="2838534"/>
    <lineage>
        <taxon>Bacteria</taxon>
        <taxon>Pseudomonadati</taxon>
        <taxon>Thermodesulfobacteriota</taxon>
        <taxon>Desulfovibrionia</taxon>
        <taxon>Desulfovibrionales</taxon>
        <taxon>Desulfovibrionaceae</taxon>
        <taxon>Desulfovibrio</taxon>
    </lineage>
</organism>
<accession>A0A9D2KRU9</accession>
<dbReference type="InterPro" id="IPR025484">
    <property type="entry name" value="DUF4376"/>
</dbReference>
<evidence type="ECO:0000313" key="3">
    <source>
        <dbReference type="Proteomes" id="UP000823821"/>
    </source>
</evidence>
<comment type="caution">
    <text evidence="2">The sequence shown here is derived from an EMBL/GenBank/DDBJ whole genome shotgun (WGS) entry which is preliminary data.</text>
</comment>
<dbReference type="AlphaFoldDB" id="A0A9D2KRU9"/>
<evidence type="ECO:0000259" key="1">
    <source>
        <dbReference type="Pfam" id="PF14301"/>
    </source>
</evidence>
<sequence>MSETPRNYFYDGKTREFLKSAPAQLDPVTGAPLPALLATPAAPPETTEKQAAVWNGEAWEIVEDHRQHVNEQGTKEGGTPYWLPDEGDDWQSPERYMEVLGPLPAGAVTTRPEKPALTLEEARDAAVARIDRETSEAILAGFAYEIDPGTGTPESLHFSYDSFDQQNFADSANVALLSLSVSPQAADLPSSVTWNAYREYTPETGGELVRLTLDPASFLALYTGGALTHKATQMEIGGQRKAAVAAAETVDAVEAI</sequence>
<feature type="domain" description="DUF4376" evidence="1">
    <location>
        <begin position="121"/>
        <end position="254"/>
    </location>
</feature>
<evidence type="ECO:0000313" key="2">
    <source>
        <dbReference type="EMBL" id="HJA79934.1"/>
    </source>
</evidence>
<reference evidence="2" key="2">
    <citation type="submission" date="2021-04" db="EMBL/GenBank/DDBJ databases">
        <authorList>
            <person name="Gilroy R."/>
        </authorList>
    </citation>
    <scope>NUCLEOTIDE SEQUENCE</scope>
    <source>
        <strain evidence="2">5032</strain>
    </source>
</reference>
<dbReference type="Pfam" id="PF14301">
    <property type="entry name" value="DUF4376"/>
    <property type="match status" value="1"/>
</dbReference>
<dbReference type="Proteomes" id="UP000823821">
    <property type="component" value="Unassembled WGS sequence"/>
</dbReference>